<dbReference type="Proteomes" id="UP000235145">
    <property type="component" value="Unassembled WGS sequence"/>
</dbReference>
<organism evidence="2 3">
    <name type="scientific">Lactuca sativa</name>
    <name type="common">Garden lettuce</name>
    <dbReference type="NCBI Taxonomy" id="4236"/>
    <lineage>
        <taxon>Eukaryota</taxon>
        <taxon>Viridiplantae</taxon>
        <taxon>Streptophyta</taxon>
        <taxon>Embryophyta</taxon>
        <taxon>Tracheophyta</taxon>
        <taxon>Spermatophyta</taxon>
        <taxon>Magnoliopsida</taxon>
        <taxon>eudicotyledons</taxon>
        <taxon>Gunneridae</taxon>
        <taxon>Pentapetalae</taxon>
        <taxon>asterids</taxon>
        <taxon>campanulids</taxon>
        <taxon>Asterales</taxon>
        <taxon>Asteraceae</taxon>
        <taxon>Cichorioideae</taxon>
        <taxon>Cichorieae</taxon>
        <taxon>Lactucinae</taxon>
        <taxon>Lactuca</taxon>
    </lineage>
</organism>
<dbReference type="AlphaFoldDB" id="A0A9R1VDG9"/>
<keyword evidence="3" id="KW-1185">Reference proteome</keyword>
<evidence type="ECO:0000313" key="2">
    <source>
        <dbReference type="EMBL" id="KAJ0204163.1"/>
    </source>
</evidence>
<proteinExistence type="predicted"/>
<accession>A0A9R1VDG9</accession>
<feature type="region of interest" description="Disordered" evidence="1">
    <location>
        <begin position="80"/>
        <end position="104"/>
    </location>
</feature>
<comment type="caution">
    <text evidence="2">The sequence shown here is derived from an EMBL/GenBank/DDBJ whole genome shotgun (WGS) entry which is preliminary data.</text>
</comment>
<gene>
    <name evidence="2" type="ORF">LSAT_V11C500259270</name>
</gene>
<evidence type="ECO:0000313" key="3">
    <source>
        <dbReference type="Proteomes" id="UP000235145"/>
    </source>
</evidence>
<name>A0A9R1VDG9_LACSA</name>
<evidence type="ECO:0000256" key="1">
    <source>
        <dbReference type="SAM" id="MobiDB-lite"/>
    </source>
</evidence>
<protein>
    <submittedName>
        <fullName evidence="2">Uncharacterized protein</fullName>
    </submittedName>
</protein>
<reference evidence="2 3" key="1">
    <citation type="journal article" date="2017" name="Nat. Commun.">
        <title>Genome assembly with in vitro proximity ligation data and whole-genome triplication in lettuce.</title>
        <authorList>
            <person name="Reyes-Chin-Wo S."/>
            <person name="Wang Z."/>
            <person name="Yang X."/>
            <person name="Kozik A."/>
            <person name="Arikit S."/>
            <person name="Song C."/>
            <person name="Xia L."/>
            <person name="Froenicke L."/>
            <person name="Lavelle D.O."/>
            <person name="Truco M.J."/>
            <person name="Xia R."/>
            <person name="Zhu S."/>
            <person name="Xu C."/>
            <person name="Xu H."/>
            <person name="Xu X."/>
            <person name="Cox K."/>
            <person name="Korf I."/>
            <person name="Meyers B.C."/>
            <person name="Michelmore R.W."/>
        </authorList>
    </citation>
    <scope>NUCLEOTIDE SEQUENCE [LARGE SCALE GENOMIC DNA]</scope>
    <source>
        <strain evidence="3">cv. Salinas</strain>
        <tissue evidence="2">Seedlings</tissue>
    </source>
</reference>
<feature type="compositionally biased region" description="Basic residues" evidence="1">
    <location>
        <begin position="94"/>
        <end position="104"/>
    </location>
</feature>
<sequence>MKRAKKKKEDVLDVLGVFGEVHNVPHVCEEKMTSDVLVERESSDDFLCSDNVLEGLVPYRKPIIQDVQIYQTPQDCVQKSSNVQIQKGEEPQNQKRKRKKKNKNKIKKIWMPKVQVPNACEKMLEVGEKRKEYWVGLMKLLEFFVFQLKSGTKSGES</sequence>
<dbReference type="EMBL" id="NBSK02000005">
    <property type="protein sequence ID" value="KAJ0204163.1"/>
    <property type="molecule type" value="Genomic_DNA"/>
</dbReference>